<dbReference type="EMBL" id="JACSCY010000008">
    <property type="protein sequence ID" value="MBC6611648.1"/>
    <property type="molecule type" value="Genomic_DNA"/>
</dbReference>
<dbReference type="PANTHER" id="PTHR46401">
    <property type="entry name" value="GLYCOSYLTRANSFERASE WBBK-RELATED"/>
    <property type="match status" value="1"/>
</dbReference>
<dbReference type="Proteomes" id="UP000622017">
    <property type="component" value="Unassembled WGS sequence"/>
</dbReference>
<evidence type="ECO:0000313" key="2">
    <source>
        <dbReference type="EMBL" id="MBC6611648.1"/>
    </source>
</evidence>
<feature type="domain" description="Glycosyl transferase family 1" evidence="1">
    <location>
        <begin position="207"/>
        <end position="365"/>
    </location>
</feature>
<organism evidence="2 3">
    <name type="scientific">Hymenobacter citatus</name>
    <dbReference type="NCBI Taxonomy" id="2763506"/>
    <lineage>
        <taxon>Bacteria</taxon>
        <taxon>Pseudomonadati</taxon>
        <taxon>Bacteroidota</taxon>
        <taxon>Cytophagia</taxon>
        <taxon>Cytophagales</taxon>
        <taxon>Hymenobacteraceae</taxon>
        <taxon>Hymenobacter</taxon>
    </lineage>
</organism>
<name>A0ABR7MKN7_9BACT</name>
<dbReference type="Pfam" id="PF00534">
    <property type="entry name" value="Glycos_transf_1"/>
    <property type="match status" value="1"/>
</dbReference>
<sequence length="385" mass="44784">MAVRRRIALIYTYNESWIGGTYYIENLVAALAQLPDAQQPELLIFSWDEADEVRLKKAVQYPYWSFRRFERTLSLPERILNKITAIVLRKRFISLLYSDADIVFPLPTGSRQYFSRIPYHLYWIPDFQEHYLPAFFSSEEIAVRKVDQQLILKLAQNIVFSSHAAQNDFNAIYPNSGLAQHILQFAVTSKPVSTKENDCLSRYGIAQPYFICSNQFWKHKNHPTVLRALANLKQTHPDALIVFTGKEQDYRNPAYFEELMNLREELTLHNEVKFLGFIPREDQLALMQQAVAVIQPSLFEGWSTVVEDAKSLNAPLIASNIAVHQEQLAEYKQKLFFEPKDAEDLTRCLEEVLQNGLHRETYNYNRDVKRFAHEFVQIVDSIVGV</sequence>
<protein>
    <submittedName>
        <fullName evidence="2">Glycosyltransferase family 4 protein</fullName>
    </submittedName>
</protein>
<comment type="caution">
    <text evidence="2">The sequence shown here is derived from an EMBL/GenBank/DDBJ whole genome shotgun (WGS) entry which is preliminary data.</text>
</comment>
<evidence type="ECO:0000313" key="3">
    <source>
        <dbReference type="Proteomes" id="UP000622017"/>
    </source>
</evidence>
<accession>A0ABR7MKN7</accession>
<dbReference type="Gene3D" id="3.40.50.2000">
    <property type="entry name" value="Glycogen Phosphorylase B"/>
    <property type="match status" value="1"/>
</dbReference>
<gene>
    <name evidence="2" type="ORF">H8B15_11980</name>
</gene>
<dbReference type="SUPFAM" id="SSF53756">
    <property type="entry name" value="UDP-Glycosyltransferase/glycogen phosphorylase"/>
    <property type="match status" value="1"/>
</dbReference>
<keyword evidence="3" id="KW-1185">Reference proteome</keyword>
<dbReference type="InterPro" id="IPR001296">
    <property type="entry name" value="Glyco_trans_1"/>
</dbReference>
<evidence type="ECO:0000259" key="1">
    <source>
        <dbReference type="Pfam" id="PF00534"/>
    </source>
</evidence>
<dbReference type="RefSeq" id="WP_187319927.1">
    <property type="nucleotide sequence ID" value="NZ_JACSCY010000008.1"/>
</dbReference>
<reference evidence="2 3" key="1">
    <citation type="submission" date="2020-08" db="EMBL/GenBank/DDBJ databases">
        <title>Hymenobacter sp.</title>
        <authorList>
            <person name="Kim M.K."/>
        </authorList>
    </citation>
    <scope>NUCLEOTIDE SEQUENCE [LARGE SCALE GENOMIC DNA]</scope>
    <source>
        <strain evidence="2 3">BT507</strain>
    </source>
</reference>
<dbReference type="CDD" id="cd03809">
    <property type="entry name" value="GT4_MtfB-like"/>
    <property type="match status" value="1"/>
</dbReference>
<proteinExistence type="predicted"/>
<dbReference type="PANTHER" id="PTHR46401:SF8">
    <property type="entry name" value="BLL6006 PROTEIN"/>
    <property type="match status" value="1"/>
</dbReference>